<comment type="caution">
    <text evidence="2">The sequence shown here is derived from an EMBL/GenBank/DDBJ whole genome shotgun (WGS) entry which is preliminary data.</text>
</comment>
<organism evidence="2">
    <name type="scientific">Burkholderia stagnalis</name>
    <dbReference type="NCBI Taxonomy" id="1503054"/>
    <lineage>
        <taxon>Bacteria</taxon>
        <taxon>Pseudomonadati</taxon>
        <taxon>Pseudomonadota</taxon>
        <taxon>Betaproteobacteria</taxon>
        <taxon>Burkholderiales</taxon>
        <taxon>Burkholderiaceae</taxon>
        <taxon>Burkholderia</taxon>
        <taxon>Burkholderia cepacia complex</taxon>
    </lineage>
</organism>
<sequence>MSTPKIGNTSTSAPIDHSSSPGPSDNSAQNQTRSSSMNTRGPLQNLMPFAAKGTIGEMQNTAAALFQMGPGASPALVDAAHSDPKAIALRQKPVTADTTTELCDFERDKAKASDQTIPQNAMAAHPLADFARRGIAQTAALNASLHRNGIMKTHVEGGWNVFEHVIGVHGG</sequence>
<accession>A0A107A898</accession>
<gene>
    <name evidence="2" type="ORF">WT44_05610</name>
</gene>
<dbReference type="GeneID" id="93058335"/>
<evidence type="ECO:0000313" key="2">
    <source>
        <dbReference type="EMBL" id="KWA66539.1"/>
    </source>
</evidence>
<evidence type="ECO:0000313" key="3">
    <source>
        <dbReference type="Proteomes" id="UP000068603"/>
    </source>
</evidence>
<feature type="compositionally biased region" description="Polar residues" evidence="1">
    <location>
        <begin position="1"/>
        <end position="42"/>
    </location>
</feature>
<dbReference type="KEGG" id="bstg:WT74_18070"/>
<name>A0A107A898_9BURK</name>
<evidence type="ECO:0000256" key="1">
    <source>
        <dbReference type="SAM" id="MobiDB-lite"/>
    </source>
</evidence>
<dbReference type="RefSeq" id="WP_059809948.1">
    <property type="nucleotide sequence ID" value="NZ_CABVPM010000023.1"/>
</dbReference>
<dbReference type="AlphaFoldDB" id="A0A107A898"/>
<reference evidence="2 3" key="1">
    <citation type="submission" date="2015-11" db="EMBL/GenBank/DDBJ databases">
        <title>Expanding the genomic diversity of Burkholderia species for the development of highly accurate diagnostics.</title>
        <authorList>
            <person name="Sahl J."/>
            <person name="Keim P."/>
            <person name="Wagner D."/>
        </authorList>
    </citation>
    <scope>NUCLEOTIDE SEQUENCE [LARGE SCALE GENOMIC DNA]</scope>
    <source>
        <strain evidence="2 3">MSMB1960WGS</strain>
    </source>
</reference>
<dbReference type="Proteomes" id="UP000068603">
    <property type="component" value="Unassembled WGS sequence"/>
</dbReference>
<protein>
    <submittedName>
        <fullName evidence="2">Uncharacterized protein</fullName>
    </submittedName>
</protein>
<feature type="region of interest" description="Disordered" evidence="1">
    <location>
        <begin position="1"/>
        <end position="44"/>
    </location>
</feature>
<proteinExistence type="predicted"/>
<dbReference type="EMBL" id="LPHB01000019">
    <property type="protein sequence ID" value="KWA66539.1"/>
    <property type="molecule type" value="Genomic_DNA"/>
</dbReference>